<proteinExistence type="inferred from homology"/>
<dbReference type="SUPFAM" id="SSF52096">
    <property type="entry name" value="ClpP/crotonase"/>
    <property type="match status" value="1"/>
</dbReference>
<dbReference type="AlphaFoldDB" id="A0A5C5FR99"/>
<dbReference type="GO" id="GO:0004165">
    <property type="term" value="F:delta(3)-delta(2)-enoyl-CoA isomerase activity"/>
    <property type="evidence" value="ECO:0007669"/>
    <property type="project" value="UniProtKB-ARBA"/>
</dbReference>
<evidence type="ECO:0000256" key="5">
    <source>
        <dbReference type="ARBA" id="ARBA00023235"/>
    </source>
</evidence>
<keyword evidence="5 6" id="KW-0413">Isomerase</keyword>
<dbReference type="InterPro" id="IPR051053">
    <property type="entry name" value="ECH/Chromodomain_protein"/>
</dbReference>
<comment type="pathway">
    <text evidence="2">Lipid metabolism; fatty acid beta-oxidation.</text>
</comment>
<evidence type="ECO:0000256" key="4">
    <source>
        <dbReference type="ARBA" id="ARBA00023140"/>
    </source>
</evidence>
<keyword evidence="4" id="KW-0576">Peroxisome</keyword>
<dbReference type="FunFam" id="3.90.226.10:FF:000048">
    <property type="entry name" value="3,2-trans-enoyl-CoA isomerase"/>
    <property type="match status" value="1"/>
</dbReference>
<dbReference type="STRING" id="5288.A0A5C5FR99"/>
<dbReference type="PANTHER" id="PTHR43684:SF1">
    <property type="entry name" value="ENOYL-COA DELTA ISOMERASE 2"/>
    <property type="match status" value="1"/>
</dbReference>
<dbReference type="Pfam" id="PF00378">
    <property type="entry name" value="ECH_1"/>
    <property type="match status" value="1"/>
</dbReference>
<evidence type="ECO:0000313" key="6">
    <source>
        <dbReference type="EMBL" id="TNY18321.1"/>
    </source>
</evidence>
<keyword evidence="7" id="KW-1185">Reference proteome</keyword>
<dbReference type="PANTHER" id="PTHR43684">
    <property type="match status" value="1"/>
</dbReference>
<dbReference type="Gene3D" id="3.90.226.10">
    <property type="entry name" value="2-enoyl-CoA Hydratase, Chain A, domain 1"/>
    <property type="match status" value="1"/>
</dbReference>
<accession>A0A5C5FR99</accession>
<evidence type="ECO:0000256" key="1">
    <source>
        <dbReference type="ARBA" id="ARBA00004275"/>
    </source>
</evidence>
<dbReference type="EMBL" id="SOZI01000144">
    <property type="protein sequence ID" value="TNY18321.1"/>
    <property type="molecule type" value="Genomic_DNA"/>
</dbReference>
<sequence length="269" mass="29060">MASNDAILLEIRAPYAIITLNQPQKKNALDSTLYKRLSALLQEIDAKPEVFVTVLTGRGDFFSAGADVKSTREALGGANARVTSLERLSGSNLDLTRSFYRHSKILVAGLNGPAIGLSAALLGHFDFVYAVPTAYFLTPFSAISLVCEGGASEALVQRMGLGKANEALLFGKKLSVQELLPSGFINGLIDAPKGDDAKFRAELFKLLDRQIDGLQLDAIVKSKSLIRAALPDPEPTNVREVFAGAERFATGKPQEQFAKLANKQMRHKL</sequence>
<dbReference type="CDD" id="cd06558">
    <property type="entry name" value="crotonase-like"/>
    <property type="match status" value="1"/>
</dbReference>
<evidence type="ECO:0000313" key="7">
    <source>
        <dbReference type="Proteomes" id="UP000311382"/>
    </source>
</evidence>
<comment type="caution">
    <text evidence="6">The sequence shown here is derived from an EMBL/GenBank/DDBJ whole genome shotgun (WGS) entry which is preliminary data.</text>
</comment>
<evidence type="ECO:0000256" key="2">
    <source>
        <dbReference type="ARBA" id="ARBA00005005"/>
    </source>
</evidence>
<dbReference type="Proteomes" id="UP000311382">
    <property type="component" value="Unassembled WGS sequence"/>
</dbReference>
<comment type="subcellular location">
    <subcellularLocation>
        <location evidence="1">Peroxisome</location>
    </subcellularLocation>
</comment>
<dbReference type="GO" id="GO:0005782">
    <property type="term" value="C:peroxisomal matrix"/>
    <property type="evidence" value="ECO:0007669"/>
    <property type="project" value="TreeGrafter"/>
</dbReference>
<name>A0A5C5FR99_9BASI</name>
<dbReference type="GO" id="GO:0006635">
    <property type="term" value="P:fatty acid beta-oxidation"/>
    <property type="evidence" value="ECO:0007669"/>
    <property type="project" value="TreeGrafter"/>
</dbReference>
<gene>
    <name evidence="6" type="ORF">DMC30DRAFT_426928</name>
</gene>
<protein>
    <submittedName>
        <fullName evidence="6">Peroxisomal d3,d2-enoyl-CoA isomerase</fullName>
    </submittedName>
</protein>
<evidence type="ECO:0000256" key="3">
    <source>
        <dbReference type="ARBA" id="ARBA00005254"/>
    </source>
</evidence>
<dbReference type="InterPro" id="IPR029045">
    <property type="entry name" value="ClpP/crotonase-like_dom_sf"/>
</dbReference>
<reference evidence="6 7" key="1">
    <citation type="submission" date="2019-03" db="EMBL/GenBank/DDBJ databases">
        <title>Rhodosporidium diobovatum UCD-FST 08-225 genome sequencing, assembly, and annotation.</title>
        <authorList>
            <person name="Fakankun I.U."/>
            <person name="Fristensky B."/>
            <person name="Levin D.B."/>
        </authorList>
    </citation>
    <scope>NUCLEOTIDE SEQUENCE [LARGE SCALE GENOMIC DNA]</scope>
    <source>
        <strain evidence="6 7">UCD-FST 08-225</strain>
    </source>
</reference>
<comment type="similarity">
    <text evidence="3">Belongs to the enoyl-CoA hydratase/isomerase family.</text>
</comment>
<organism evidence="6 7">
    <name type="scientific">Rhodotorula diobovata</name>
    <dbReference type="NCBI Taxonomy" id="5288"/>
    <lineage>
        <taxon>Eukaryota</taxon>
        <taxon>Fungi</taxon>
        <taxon>Dikarya</taxon>
        <taxon>Basidiomycota</taxon>
        <taxon>Pucciniomycotina</taxon>
        <taxon>Microbotryomycetes</taxon>
        <taxon>Sporidiobolales</taxon>
        <taxon>Sporidiobolaceae</taxon>
        <taxon>Rhodotorula</taxon>
    </lineage>
</organism>
<dbReference type="InterPro" id="IPR001753">
    <property type="entry name" value="Enoyl-CoA_hydra/iso"/>
</dbReference>
<dbReference type="OrthoDB" id="448450at2759"/>